<gene>
    <name evidence="1" type="ORF">IPA_08110</name>
</gene>
<proteinExistence type="predicted"/>
<reference evidence="1" key="1">
    <citation type="submission" date="2013-11" db="EMBL/GenBank/DDBJ databases">
        <title>Comparative genomics of Ignicoccus.</title>
        <authorList>
            <person name="Podar M."/>
        </authorList>
    </citation>
    <scope>NUCLEOTIDE SEQUENCE</scope>
    <source>
        <strain evidence="1">DSM 13166</strain>
    </source>
</reference>
<dbReference type="EMBL" id="CP006868">
    <property type="protein sequence ID" value="UXD22771.1"/>
    <property type="molecule type" value="Genomic_DNA"/>
</dbReference>
<accession>A0A977PKE6</accession>
<dbReference type="Proteomes" id="UP001063698">
    <property type="component" value="Chromosome"/>
</dbReference>
<name>A0A977PKE6_9CREN</name>
<protein>
    <submittedName>
        <fullName evidence="1">Uncharacterized protein</fullName>
    </submittedName>
</protein>
<dbReference type="AlphaFoldDB" id="A0A977PKE6"/>
<keyword evidence="2" id="KW-1185">Reference proteome</keyword>
<sequence length="33" mass="3690">MAVTLVVCTQEEFQVPESVELDFYLTEAALTGR</sequence>
<dbReference type="KEGG" id="ipc:IPA_08110"/>
<evidence type="ECO:0000313" key="2">
    <source>
        <dbReference type="Proteomes" id="UP001063698"/>
    </source>
</evidence>
<evidence type="ECO:0000313" key="1">
    <source>
        <dbReference type="EMBL" id="UXD22771.1"/>
    </source>
</evidence>
<organism evidence="1 2">
    <name type="scientific">Ignicoccus pacificus DSM 13166</name>
    <dbReference type="NCBI Taxonomy" id="940294"/>
    <lineage>
        <taxon>Archaea</taxon>
        <taxon>Thermoproteota</taxon>
        <taxon>Thermoprotei</taxon>
        <taxon>Desulfurococcales</taxon>
        <taxon>Desulfurococcaceae</taxon>
        <taxon>Ignicoccus</taxon>
    </lineage>
</organism>